<dbReference type="GO" id="GO:0016787">
    <property type="term" value="F:hydrolase activity"/>
    <property type="evidence" value="ECO:0007669"/>
    <property type="project" value="UniProtKB-KW"/>
</dbReference>
<name>A0ABT4PSA5_9MYCO</name>
<dbReference type="SUPFAM" id="SSF53474">
    <property type="entry name" value="alpha/beta-Hydrolases"/>
    <property type="match status" value="1"/>
</dbReference>
<protein>
    <submittedName>
        <fullName evidence="2">Alpha/beta hydrolase</fullName>
    </submittedName>
</protein>
<accession>A0ABT4PSA5</accession>
<dbReference type="InterPro" id="IPR000073">
    <property type="entry name" value="AB_hydrolase_1"/>
</dbReference>
<dbReference type="RefSeq" id="WP_269894133.1">
    <property type="nucleotide sequence ID" value="NZ_JAPZPY010000003.1"/>
</dbReference>
<dbReference type="Proteomes" id="UP001142153">
    <property type="component" value="Unassembled WGS sequence"/>
</dbReference>
<dbReference type="PRINTS" id="PR00111">
    <property type="entry name" value="ABHYDROLASE"/>
</dbReference>
<keyword evidence="2" id="KW-0378">Hydrolase</keyword>
<dbReference type="PANTHER" id="PTHR46438:SF11">
    <property type="entry name" value="LIPASE-RELATED"/>
    <property type="match status" value="1"/>
</dbReference>
<proteinExistence type="predicted"/>
<dbReference type="Gene3D" id="3.40.50.1820">
    <property type="entry name" value="alpha/beta hydrolase"/>
    <property type="match status" value="1"/>
</dbReference>
<evidence type="ECO:0000259" key="1">
    <source>
        <dbReference type="Pfam" id="PF00561"/>
    </source>
</evidence>
<organism evidence="2 3">
    <name type="scientific">Mycobacterium hippophais</name>
    <dbReference type="NCBI Taxonomy" id="3016340"/>
    <lineage>
        <taxon>Bacteria</taxon>
        <taxon>Bacillati</taxon>
        <taxon>Actinomycetota</taxon>
        <taxon>Actinomycetes</taxon>
        <taxon>Mycobacteriales</taxon>
        <taxon>Mycobacteriaceae</taxon>
        <taxon>Mycobacterium</taxon>
    </lineage>
</organism>
<feature type="domain" description="AB hydrolase-1" evidence="1">
    <location>
        <begin position="29"/>
        <end position="260"/>
    </location>
</feature>
<reference evidence="2" key="1">
    <citation type="submission" date="2022-12" db="EMBL/GenBank/DDBJ databases">
        <authorList>
            <person name="Deng Y."/>
            <person name="Zhang Y.-Q."/>
        </authorList>
    </citation>
    <scope>NUCLEOTIDE SEQUENCE</scope>
    <source>
        <strain evidence="2">CPCC 205372</strain>
    </source>
</reference>
<evidence type="ECO:0000313" key="2">
    <source>
        <dbReference type="EMBL" id="MCZ8379454.1"/>
    </source>
</evidence>
<dbReference type="EMBL" id="JAPZPY010000003">
    <property type="protein sequence ID" value="MCZ8379454.1"/>
    <property type="molecule type" value="Genomic_DNA"/>
</dbReference>
<keyword evidence="3" id="KW-1185">Reference proteome</keyword>
<dbReference type="Pfam" id="PF00561">
    <property type="entry name" value="Abhydrolase_1"/>
    <property type="match status" value="1"/>
</dbReference>
<gene>
    <name evidence="2" type="ORF">O6P37_11315</name>
</gene>
<dbReference type="InterPro" id="IPR029058">
    <property type="entry name" value="AB_hydrolase_fold"/>
</dbReference>
<sequence>MTVATEQPGSTIEVNGIATNYHEAGSGDPVLLLHGSGPGVSAWANWQHTIAVLAKHHRVVAPDMVGFGDTQRPADIRYSSQAWFDHVLGFLDAMKIERTSIVGNSLGGFIALALAIKCPERLNRMVLLGTPSPGMKPTEGLAALRKYEPSYEAMEQLLIEYFAVDPAIITPELVQLRHEASVAPGAFETYRKMEINPKTGASELGIEAGDYACISTPTLIVHGREDRVIPVEAGIELMTTLPNADLHVFSRCGHWTQVERASEFSAVVDQFLSNQAIV</sequence>
<comment type="caution">
    <text evidence="2">The sequence shown here is derived from an EMBL/GenBank/DDBJ whole genome shotgun (WGS) entry which is preliminary data.</text>
</comment>
<evidence type="ECO:0000313" key="3">
    <source>
        <dbReference type="Proteomes" id="UP001142153"/>
    </source>
</evidence>
<dbReference type="PANTHER" id="PTHR46438">
    <property type="entry name" value="ALPHA/BETA-HYDROLASES SUPERFAMILY PROTEIN"/>
    <property type="match status" value="1"/>
</dbReference>